<name>A0A0F9TI72_9ZZZZ</name>
<organism evidence="1">
    <name type="scientific">marine sediment metagenome</name>
    <dbReference type="NCBI Taxonomy" id="412755"/>
    <lineage>
        <taxon>unclassified sequences</taxon>
        <taxon>metagenomes</taxon>
        <taxon>ecological metagenomes</taxon>
    </lineage>
</organism>
<accession>A0A0F9TI72</accession>
<evidence type="ECO:0000313" key="1">
    <source>
        <dbReference type="EMBL" id="KKN78929.1"/>
    </source>
</evidence>
<dbReference type="EMBL" id="LAZR01000255">
    <property type="protein sequence ID" value="KKN78929.1"/>
    <property type="molecule type" value="Genomic_DNA"/>
</dbReference>
<protein>
    <submittedName>
        <fullName evidence="1">Uncharacterized protein</fullName>
    </submittedName>
</protein>
<comment type="caution">
    <text evidence="1">The sequence shown here is derived from an EMBL/GenBank/DDBJ whole genome shotgun (WGS) entry which is preliminary data.</text>
</comment>
<reference evidence="1" key="1">
    <citation type="journal article" date="2015" name="Nature">
        <title>Complex archaea that bridge the gap between prokaryotes and eukaryotes.</title>
        <authorList>
            <person name="Spang A."/>
            <person name="Saw J.H."/>
            <person name="Jorgensen S.L."/>
            <person name="Zaremba-Niedzwiedzka K."/>
            <person name="Martijn J."/>
            <person name="Lind A.E."/>
            <person name="van Eijk R."/>
            <person name="Schleper C."/>
            <person name="Guy L."/>
            <person name="Ettema T.J."/>
        </authorList>
    </citation>
    <scope>NUCLEOTIDE SEQUENCE</scope>
</reference>
<dbReference type="AlphaFoldDB" id="A0A0F9TI72"/>
<sequence>MTQFSSGEEYNREAETLRRVKHNRKIDAIVKLSLENIFCNCGSNSMIQFRRGSYIVKCNACNEKYRLSV</sequence>
<proteinExistence type="predicted"/>
<gene>
    <name evidence="1" type="ORF">LCGC14_0345500</name>
</gene>